<comment type="function">
    <text evidence="3">Converts sphingomyelin to ceramide.</text>
</comment>
<feature type="chain" id="PRO_5040372014" description="Sphingomyelin phosphodiesterase" evidence="7">
    <location>
        <begin position="42"/>
        <end position="684"/>
    </location>
</feature>
<evidence type="ECO:0000256" key="6">
    <source>
        <dbReference type="SAM" id="MobiDB-lite"/>
    </source>
</evidence>
<feature type="signal peptide" evidence="7">
    <location>
        <begin position="1"/>
        <end position="41"/>
    </location>
</feature>
<feature type="binding site" evidence="4">
    <location>
        <position position="277"/>
    </location>
    <ligand>
        <name>Zn(2+)</name>
        <dbReference type="ChEBI" id="CHEBI:29105"/>
        <label>2</label>
    </ligand>
</feature>
<feature type="disulfide bond" evidence="5">
    <location>
        <begin position="218"/>
        <end position="223"/>
    </location>
</feature>
<dbReference type="Pfam" id="PF00149">
    <property type="entry name" value="Metallophos"/>
    <property type="match status" value="1"/>
</dbReference>
<organism evidence="9 10">
    <name type="scientific">Entomortierella parvispora</name>
    <dbReference type="NCBI Taxonomy" id="205924"/>
    <lineage>
        <taxon>Eukaryota</taxon>
        <taxon>Fungi</taxon>
        <taxon>Fungi incertae sedis</taxon>
        <taxon>Mucoromycota</taxon>
        <taxon>Mortierellomycotina</taxon>
        <taxon>Mortierellomycetes</taxon>
        <taxon>Mortierellales</taxon>
        <taxon>Mortierellaceae</taxon>
        <taxon>Entomortierella</taxon>
    </lineage>
</organism>
<feature type="compositionally biased region" description="Basic and acidic residues" evidence="6">
    <location>
        <begin position="631"/>
        <end position="647"/>
    </location>
</feature>
<proteinExistence type="inferred from homology"/>
<protein>
    <recommendedName>
        <fullName evidence="3">Sphingomyelin phosphodiesterase</fullName>
    </recommendedName>
</protein>
<keyword evidence="1 3" id="KW-0378">Hydrolase</keyword>
<reference evidence="9" key="2">
    <citation type="journal article" date="2022" name="Microbiol. Resour. Announc.">
        <title>Whole-Genome Sequence of Entomortierella parvispora E1425, a Mucoromycotan Fungus Associated with Burkholderiaceae-Related Endosymbiotic Bacteria.</title>
        <authorList>
            <person name="Herlambang A."/>
            <person name="Guo Y."/>
            <person name="Takashima Y."/>
            <person name="Narisawa K."/>
            <person name="Ohta H."/>
            <person name="Nishizawa T."/>
        </authorList>
    </citation>
    <scope>NUCLEOTIDE SEQUENCE</scope>
    <source>
        <strain evidence="9">E1425</strain>
    </source>
</reference>
<evidence type="ECO:0000313" key="9">
    <source>
        <dbReference type="EMBL" id="GJJ68330.1"/>
    </source>
</evidence>
<feature type="disulfide bond" evidence="5">
    <location>
        <begin position="224"/>
        <end position="248"/>
    </location>
</feature>
<comment type="similarity">
    <text evidence="3">Belongs to the acid sphingomyelinase family.</text>
</comment>
<dbReference type="SUPFAM" id="SSF56300">
    <property type="entry name" value="Metallo-dependent phosphatases"/>
    <property type="match status" value="1"/>
</dbReference>
<dbReference type="CDD" id="cd00842">
    <property type="entry name" value="MPP_ASMase"/>
    <property type="match status" value="1"/>
</dbReference>
<feature type="region of interest" description="Disordered" evidence="6">
    <location>
        <begin position="631"/>
        <end position="660"/>
    </location>
</feature>
<dbReference type="EMBL" id="BQFW01000001">
    <property type="protein sequence ID" value="GJJ68330.1"/>
    <property type="molecule type" value="Genomic_DNA"/>
</dbReference>
<feature type="binding site" evidence="4">
    <location>
        <position position="430"/>
    </location>
    <ligand>
        <name>Zn(2+)</name>
        <dbReference type="ChEBI" id="CHEBI:29105"/>
        <label>2</label>
    </ligand>
</feature>
<comment type="caution">
    <text evidence="9">The sequence shown here is derived from an EMBL/GenBank/DDBJ whole genome shotgun (WGS) entry which is preliminary data.</text>
</comment>
<evidence type="ECO:0000256" key="1">
    <source>
        <dbReference type="ARBA" id="ARBA00022801"/>
    </source>
</evidence>
<dbReference type="InterPro" id="IPR041805">
    <property type="entry name" value="ASMase/PPN1_MPP"/>
</dbReference>
<dbReference type="InterPro" id="IPR004843">
    <property type="entry name" value="Calcineurin-like_PHP"/>
</dbReference>
<dbReference type="Gene3D" id="3.60.21.10">
    <property type="match status" value="1"/>
</dbReference>
<dbReference type="GO" id="GO:0046872">
    <property type="term" value="F:metal ion binding"/>
    <property type="evidence" value="ECO:0007669"/>
    <property type="project" value="UniProtKB-KW"/>
</dbReference>
<dbReference type="GO" id="GO:0016020">
    <property type="term" value="C:membrane"/>
    <property type="evidence" value="ECO:0007669"/>
    <property type="project" value="GOC"/>
</dbReference>
<feature type="binding site" evidence="4">
    <location>
        <position position="466"/>
    </location>
    <ligand>
        <name>Zn(2+)</name>
        <dbReference type="ChEBI" id="CHEBI:29105"/>
        <label>1</label>
    </ligand>
</feature>
<feature type="binding site" evidence="4">
    <location>
        <position position="205"/>
    </location>
    <ligand>
        <name>Zn(2+)</name>
        <dbReference type="ChEBI" id="CHEBI:29105"/>
        <label>1</label>
    </ligand>
</feature>
<feature type="domain" description="Calcineurin-like phosphoesterase" evidence="8">
    <location>
        <begin position="197"/>
        <end position="466"/>
    </location>
</feature>
<feature type="disulfide bond" evidence="5">
    <location>
        <begin position="118"/>
        <end position="129"/>
    </location>
</feature>
<evidence type="ECO:0000259" key="8">
    <source>
        <dbReference type="Pfam" id="PF00149"/>
    </source>
</evidence>
<evidence type="ECO:0000256" key="7">
    <source>
        <dbReference type="SAM" id="SignalP"/>
    </source>
</evidence>
<dbReference type="Proteomes" id="UP000827284">
    <property type="component" value="Unassembled WGS sequence"/>
</dbReference>
<evidence type="ECO:0000256" key="2">
    <source>
        <dbReference type="ARBA" id="ARBA00023180"/>
    </source>
</evidence>
<dbReference type="PIRSF" id="PIRSF000948">
    <property type="entry name" value="Sphingomy_PDE"/>
    <property type="match status" value="1"/>
</dbReference>
<comment type="cofactor">
    <cofactor evidence="4">
        <name>Zn(2+)</name>
        <dbReference type="ChEBI" id="CHEBI:29105"/>
    </cofactor>
    <text evidence="4">Binds 2 Zn(2+) ions per subunit.</text>
</comment>
<evidence type="ECO:0000256" key="4">
    <source>
        <dbReference type="PIRSR" id="PIRSR000948-1"/>
    </source>
</evidence>
<keyword evidence="7" id="KW-0732">Signal</keyword>
<evidence type="ECO:0000256" key="5">
    <source>
        <dbReference type="PIRSR" id="PIRSR000948-2"/>
    </source>
</evidence>
<feature type="binding site" evidence="4">
    <location>
        <position position="277"/>
    </location>
    <ligand>
        <name>Zn(2+)</name>
        <dbReference type="ChEBI" id="CHEBI:29105"/>
        <label>1</label>
    </ligand>
</feature>
<dbReference type="GO" id="GO:0006685">
    <property type="term" value="P:sphingomyelin catabolic process"/>
    <property type="evidence" value="ECO:0007669"/>
    <property type="project" value="UniProtKB-UniRule"/>
</dbReference>
<keyword evidence="3" id="KW-0326">Glycosidase</keyword>
<feature type="binding site" evidence="4">
    <location>
        <position position="464"/>
    </location>
    <ligand>
        <name>Zn(2+)</name>
        <dbReference type="ChEBI" id="CHEBI:29105"/>
        <label>2</label>
    </ligand>
</feature>
<keyword evidence="4" id="KW-0479">Metal-binding</keyword>
<evidence type="ECO:0000313" key="10">
    <source>
        <dbReference type="Proteomes" id="UP000827284"/>
    </source>
</evidence>
<feature type="disulfide bond" evidence="5">
    <location>
        <begin position="89"/>
        <end position="166"/>
    </location>
</feature>
<accession>A0A9P3H1I2</accession>
<dbReference type="GO" id="GO:0004767">
    <property type="term" value="F:sphingomyelin phosphodiesterase activity"/>
    <property type="evidence" value="ECO:0007669"/>
    <property type="project" value="UniProtKB-UniRule"/>
</dbReference>
<keyword evidence="4" id="KW-0862">Zinc</keyword>
<reference evidence="9" key="1">
    <citation type="submission" date="2021-11" db="EMBL/GenBank/DDBJ databases">
        <authorList>
            <person name="Herlambang A."/>
            <person name="Guo Y."/>
            <person name="Takashima Y."/>
            <person name="Nishizawa T."/>
        </authorList>
    </citation>
    <scope>NUCLEOTIDE SEQUENCE</scope>
    <source>
        <strain evidence="9">E1425</strain>
    </source>
</reference>
<dbReference type="GO" id="GO:0016798">
    <property type="term" value="F:hydrolase activity, acting on glycosyl bonds"/>
    <property type="evidence" value="ECO:0007669"/>
    <property type="project" value="UniProtKB-KW"/>
</dbReference>
<feature type="binding site" evidence="4">
    <location>
        <position position="317"/>
    </location>
    <ligand>
        <name>Zn(2+)</name>
        <dbReference type="ChEBI" id="CHEBI:29105"/>
        <label>2</label>
    </ligand>
</feature>
<name>A0A9P3H1I2_9FUNG</name>
<gene>
    <name evidence="9" type="ORF">EMPS_00676</name>
</gene>
<dbReference type="AlphaFoldDB" id="A0A9P3H1I2"/>
<feature type="disulfide bond" evidence="5">
    <location>
        <begin position="92"/>
        <end position="158"/>
    </location>
</feature>
<evidence type="ECO:0000256" key="3">
    <source>
        <dbReference type="PIRNR" id="PIRNR000948"/>
    </source>
</evidence>
<dbReference type="OrthoDB" id="282973at2759"/>
<dbReference type="PANTHER" id="PTHR10340">
    <property type="entry name" value="SPHINGOMYELIN PHOSPHODIESTERASE"/>
    <property type="match status" value="1"/>
</dbReference>
<keyword evidence="10" id="KW-1185">Reference proteome</keyword>
<keyword evidence="5" id="KW-1015">Disulfide bond</keyword>
<dbReference type="InterPro" id="IPR011160">
    <property type="entry name" value="Sphingomy_PDE"/>
</dbReference>
<dbReference type="InterPro" id="IPR029052">
    <property type="entry name" value="Metallo-depent_PP-like"/>
</dbReference>
<sequence>MPPGQHIVNGKRSPPGSTIFLFLLLGLVSLCSLLSIETVAAAPAVAQLRPLEGKRQTPSKDLHRDHLLLADNVFLNIEDILDSPEMDPCQMCLNGMQVAQTFSREAPELVPGVLRSLCLQYSIMRADSCLGLMERLGPELASIFSEMNLEGSDGYYACAYSFPGSCPVPVHEPKPITFPKPKPADAKQPAPSGEVIQVLHFSDWHLDPLYMPGAEANCSHSMCCRDYGRWNDPGPIKKPASKWGEAKCDVPITLGLSAMEAITRFVPNASFGLFTGDIVSHDTWLITEKYVSDEETRSYNIFKKYLQDLKLYVALGNHDSYPADQTPGRARPAMYETQQWLYDHVAKIWEENGWISSVEAEHARSHNAMFMTRPMDGLKLITLNTDLYYVRNYFTMLDTEKDDPSGMFHDLILELQDSEDRQERVWIIGHMAPVTLSLSRSSILFERIVARYSPHVIAGIFTGHFHLDKFVVVHDPDAPEQSHDSAINVVYEGPSITPLDNGNPAIRWYDIDAKTFSVVDTHTVVADIISQATYWEEHDLEPVWKLEYSAKSFYGDPDAPLGPHDPLSPSFWYDAVERMKADPDLFNTYWSYSFKSSARASPCPEGSACEQQSLCQMQAITVVQSDTCTAESKEQHPTKKDKPEKFATTRSGRKVQVDEYREQRGIEENLRRQQAALHARKYDL</sequence>
<feature type="binding site" evidence="4">
    <location>
        <position position="203"/>
    </location>
    <ligand>
        <name>Zn(2+)</name>
        <dbReference type="ChEBI" id="CHEBI:29105"/>
        <label>1</label>
    </ligand>
</feature>
<keyword evidence="2" id="KW-0325">Glycoprotein</keyword>
<dbReference type="PANTHER" id="PTHR10340:SF27">
    <property type="entry name" value="ACL091CP"/>
    <property type="match status" value="1"/>
</dbReference>
<dbReference type="GO" id="GO:0005615">
    <property type="term" value="C:extracellular space"/>
    <property type="evidence" value="ECO:0007669"/>
    <property type="project" value="TreeGrafter"/>
</dbReference>